<dbReference type="SUPFAM" id="SSF75005">
    <property type="entry name" value="Arabinanase/levansucrase/invertase"/>
    <property type="match status" value="1"/>
</dbReference>
<dbReference type="Gene3D" id="2.115.10.20">
    <property type="entry name" value="Glycosyl hydrolase domain, family 43"/>
    <property type="match status" value="1"/>
</dbReference>
<dbReference type="EMBL" id="VKAC01000007">
    <property type="protein sequence ID" value="TXR55843.1"/>
    <property type="molecule type" value="Genomic_DNA"/>
</dbReference>
<keyword evidence="2 5" id="KW-0378">Hydrolase</keyword>
<dbReference type="OrthoDB" id="9758923at2"/>
<feature type="compositionally biased region" description="Low complexity" evidence="6">
    <location>
        <begin position="431"/>
        <end position="448"/>
    </location>
</feature>
<dbReference type="RefSeq" id="WP_147926899.1">
    <property type="nucleotide sequence ID" value="NZ_VKAC01000007.1"/>
</dbReference>
<feature type="compositionally biased region" description="Basic residues" evidence="6">
    <location>
        <begin position="449"/>
        <end position="469"/>
    </location>
</feature>
<evidence type="ECO:0000256" key="5">
    <source>
        <dbReference type="RuleBase" id="RU361187"/>
    </source>
</evidence>
<keyword evidence="9" id="KW-1185">Reference proteome</keyword>
<dbReference type="Proteomes" id="UP000321234">
    <property type="component" value="Unassembled WGS sequence"/>
</dbReference>
<evidence type="ECO:0000256" key="6">
    <source>
        <dbReference type="SAM" id="MobiDB-lite"/>
    </source>
</evidence>
<evidence type="ECO:0000256" key="1">
    <source>
        <dbReference type="ARBA" id="ARBA00009865"/>
    </source>
</evidence>
<comment type="caution">
    <text evidence="8">The sequence shown here is derived from an EMBL/GenBank/DDBJ whole genome shotgun (WGS) entry which is preliminary data.</text>
</comment>
<dbReference type="InterPro" id="IPR006710">
    <property type="entry name" value="Glyco_hydro_43"/>
</dbReference>
<accession>A0A5C8ZF52</accession>
<evidence type="ECO:0000256" key="7">
    <source>
        <dbReference type="SAM" id="SignalP"/>
    </source>
</evidence>
<sequence>MARPSRSRRPRLRAVATAALAGLVAALVAVPVTTAAAVDGTETSAPAIKNNWTVPGEVWQGDFADPSVVRVGDTYYAYATNTAGRYVPALTSTDLVTWRARPTYSQSGPPGKPGYSVAADTAIPAEFRAQSWSDWDKHNNNDVLVKPASWGLKTSDGPWVRSEYWAPTAFQIGDTWFLYSAVRVGATRFCLTVATGPGPLGPFRDDSTGPVQCQPVASDPDGSIDPAAYHDPATGKDYLLWKALGKVGSHPSALMSVELGADGKPRPGASWTTLLTTHEGGWEGTTIENPSMVSYGGTTYLFYSANFWGTTDAAGRSAYATGYAICPQGPTGPCARPDEKPLLSSSGTAQGPGGSAAFLDAAGNLRIASATYFLGEDRRGEAIRQPRRLSIGTLVRAADGRLSVVPGTAPVGPWNPATTKAPAAAPPAAKPPAAKAPAPGSSSKAPAKASKKPAKKPVKKSVKASATKR</sequence>
<proteinExistence type="inferred from homology"/>
<reference evidence="8 9" key="1">
    <citation type="submission" date="2019-07" db="EMBL/GenBank/DDBJ databases">
        <title>Quadrisphaera sp. strain DD2A genome sequencing and assembly.</title>
        <authorList>
            <person name="Kim I."/>
        </authorList>
    </citation>
    <scope>NUCLEOTIDE SEQUENCE [LARGE SCALE GENOMIC DNA]</scope>
    <source>
        <strain evidence="8 9">DD2A</strain>
    </source>
</reference>
<organism evidence="8 9">
    <name type="scientific">Quadrisphaera setariae</name>
    <dbReference type="NCBI Taxonomy" id="2593304"/>
    <lineage>
        <taxon>Bacteria</taxon>
        <taxon>Bacillati</taxon>
        <taxon>Actinomycetota</taxon>
        <taxon>Actinomycetes</taxon>
        <taxon>Kineosporiales</taxon>
        <taxon>Kineosporiaceae</taxon>
        <taxon>Quadrisphaera</taxon>
    </lineage>
</organism>
<name>A0A5C8ZF52_9ACTN</name>
<feature type="region of interest" description="Disordered" evidence="6">
    <location>
        <begin position="404"/>
        <end position="469"/>
    </location>
</feature>
<dbReference type="InterPro" id="IPR006311">
    <property type="entry name" value="TAT_signal"/>
</dbReference>
<dbReference type="PROSITE" id="PS51318">
    <property type="entry name" value="TAT"/>
    <property type="match status" value="1"/>
</dbReference>
<dbReference type="GO" id="GO:0005975">
    <property type="term" value="P:carbohydrate metabolic process"/>
    <property type="evidence" value="ECO:0007669"/>
    <property type="project" value="InterPro"/>
</dbReference>
<feature type="chain" id="PRO_5023073201" evidence="7">
    <location>
        <begin position="38"/>
        <end position="469"/>
    </location>
</feature>
<gene>
    <name evidence="8" type="ORF">FMM08_13610</name>
</gene>
<dbReference type="InterPro" id="IPR023296">
    <property type="entry name" value="Glyco_hydro_beta-prop_sf"/>
</dbReference>
<evidence type="ECO:0000313" key="8">
    <source>
        <dbReference type="EMBL" id="TXR55843.1"/>
    </source>
</evidence>
<comment type="similarity">
    <text evidence="1 5">Belongs to the glycosyl hydrolase 43 family.</text>
</comment>
<evidence type="ECO:0000256" key="3">
    <source>
        <dbReference type="ARBA" id="ARBA00023295"/>
    </source>
</evidence>
<dbReference type="Pfam" id="PF04616">
    <property type="entry name" value="Glyco_hydro_43"/>
    <property type="match status" value="1"/>
</dbReference>
<dbReference type="AlphaFoldDB" id="A0A5C8ZF52"/>
<keyword evidence="7" id="KW-0732">Signal</keyword>
<dbReference type="PANTHER" id="PTHR42812">
    <property type="entry name" value="BETA-XYLOSIDASE"/>
    <property type="match status" value="1"/>
</dbReference>
<evidence type="ECO:0000256" key="4">
    <source>
        <dbReference type="PIRSR" id="PIRSR606710-2"/>
    </source>
</evidence>
<evidence type="ECO:0000256" key="2">
    <source>
        <dbReference type="ARBA" id="ARBA00022801"/>
    </source>
</evidence>
<feature type="signal peptide" evidence="7">
    <location>
        <begin position="1"/>
        <end position="37"/>
    </location>
</feature>
<feature type="site" description="Important for catalytic activity, responsible for pKa modulation of the active site Glu and correct orientation of both the proton donor and substrate" evidence="4">
    <location>
        <position position="225"/>
    </location>
</feature>
<dbReference type="GO" id="GO:0004553">
    <property type="term" value="F:hydrolase activity, hydrolyzing O-glycosyl compounds"/>
    <property type="evidence" value="ECO:0007669"/>
    <property type="project" value="InterPro"/>
</dbReference>
<protein>
    <submittedName>
        <fullName evidence="8">Family 43 glycosylhydrolase</fullName>
    </submittedName>
</protein>
<dbReference type="InterPro" id="IPR051795">
    <property type="entry name" value="Glycosyl_Hydrlase_43"/>
</dbReference>
<dbReference type="PANTHER" id="PTHR42812:SF5">
    <property type="entry name" value="ENDO-ARABINASE"/>
    <property type="match status" value="1"/>
</dbReference>
<keyword evidence="3 5" id="KW-0326">Glycosidase</keyword>
<evidence type="ECO:0000313" key="9">
    <source>
        <dbReference type="Proteomes" id="UP000321234"/>
    </source>
</evidence>